<evidence type="ECO:0000313" key="11">
    <source>
        <dbReference type="EMBL" id="CAG5083598.1"/>
    </source>
</evidence>
<dbReference type="InterPro" id="IPR029055">
    <property type="entry name" value="Ntn_hydrolases_N"/>
</dbReference>
<dbReference type="PANTHER" id="PTHR43284:SF1">
    <property type="entry name" value="ASPARAGINE SYNTHETASE"/>
    <property type="match status" value="1"/>
</dbReference>
<comment type="similarity">
    <text evidence="2">Belongs to the asparagine synthetase family.</text>
</comment>
<dbReference type="Pfam" id="PF00733">
    <property type="entry name" value="Asn_synthase"/>
    <property type="match status" value="1"/>
</dbReference>
<dbReference type="PANTHER" id="PTHR43284">
    <property type="entry name" value="ASPARAGINE SYNTHETASE (GLUTAMINE-HYDROLYZING)"/>
    <property type="match status" value="1"/>
</dbReference>
<dbReference type="SUPFAM" id="SSF52402">
    <property type="entry name" value="Adenine nucleotide alpha hydrolases-like"/>
    <property type="match status" value="1"/>
</dbReference>
<dbReference type="EMBL" id="OU015584">
    <property type="protein sequence ID" value="CAG5083598.1"/>
    <property type="molecule type" value="Genomic_DNA"/>
</dbReference>
<evidence type="ECO:0000313" key="12">
    <source>
        <dbReference type="Proteomes" id="UP000683507"/>
    </source>
</evidence>
<keyword evidence="5 9" id="KW-0067">ATP-binding</keyword>
<keyword evidence="8" id="KW-0028">Amino-acid biosynthesis</keyword>
<sequence>MCGINGIYNIRKVDHPVDLIKKMNQRSAHRGPDYSGVYSDEDIVLGHNRLSIIDLDEVSNQPMISENDNLVLVFNGEIYNYQELRKILEKRHTFKTNGDTEVVLAAFERWGPACLNHFNGMFGLAIWDKNKRELFVARDRLGIKPVYYYDNLEQFAFSSEIRSLLELPFVEKEINEDALVDYLRYGTVHAPRTIINGVRMLMPGHYVLLNVDGIKTHQYWNVNLHYSSESFNQSYDQVKSRTKELFYESVERRLVADVPFGAFLSGGIDSSAVVGVMSEVSKNKVNTFSVTFAEEEFSEAKYARIIAEKFNTNHHEIKLSPTDFLEDLPNAIDSMDHPSMDGPNSYVVSKATKGAGITMALSGLGGDELFAGYDIFKRAYSLLDKKWLMSFPLFFRKGLGTALKVVKPGISSDKIKKTITSKYLELPYYYPINREVLDDNKLHEILSFHNYPENAVHEILQHSIGVGTSGASVPFLSRVTFAEINTYMQNVLLRDTDQMSMAHALEVRVPFLDHKLLEYVYGVRDDFKYPTQPKKLLVDALGDLLPSEIVDRPKMGFTFPWESWLKNDLKDYCIEGFDYLKGLSYFNERGLDNLWIDFLNGKRTITWSRVWTFVVLGHWLKKNRISG</sequence>
<accession>A0A916NSE0</accession>
<dbReference type="AlphaFoldDB" id="A0A916NSE0"/>
<dbReference type="KEGG" id="ptan:CRYO30217_02240"/>
<dbReference type="NCBIfam" id="TIGR01536">
    <property type="entry name" value="asn_synth_AEB"/>
    <property type="match status" value="1"/>
</dbReference>
<dbReference type="InterPro" id="IPR033738">
    <property type="entry name" value="AsnB_N"/>
</dbReference>
<feature type="binding site" evidence="9">
    <location>
        <position position="290"/>
    </location>
    <ligand>
        <name>ATP</name>
        <dbReference type="ChEBI" id="CHEBI:30616"/>
    </ligand>
</feature>
<evidence type="ECO:0000256" key="2">
    <source>
        <dbReference type="ARBA" id="ARBA00005752"/>
    </source>
</evidence>
<evidence type="ECO:0000256" key="7">
    <source>
        <dbReference type="ARBA" id="ARBA00048741"/>
    </source>
</evidence>
<evidence type="ECO:0000256" key="9">
    <source>
        <dbReference type="PIRSR" id="PIRSR001589-2"/>
    </source>
</evidence>
<evidence type="ECO:0000256" key="6">
    <source>
        <dbReference type="ARBA" id="ARBA00022962"/>
    </source>
</evidence>
<dbReference type="PROSITE" id="PS51278">
    <property type="entry name" value="GATASE_TYPE_2"/>
    <property type="match status" value="1"/>
</dbReference>
<evidence type="ECO:0000256" key="4">
    <source>
        <dbReference type="ARBA" id="ARBA00022741"/>
    </source>
</evidence>
<dbReference type="CDD" id="cd01991">
    <property type="entry name" value="Asn_synthase_B_C"/>
    <property type="match status" value="1"/>
</dbReference>
<protein>
    <recommendedName>
        <fullName evidence="3">asparagine synthase (glutamine-hydrolyzing)</fullName>
        <ecNumber evidence="3">6.3.5.4</ecNumber>
    </recommendedName>
</protein>
<evidence type="ECO:0000256" key="3">
    <source>
        <dbReference type="ARBA" id="ARBA00012737"/>
    </source>
</evidence>
<evidence type="ECO:0000256" key="1">
    <source>
        <dbReference type="ARBA" id="ARBA00005187"/>
    </source>
</evidence>
<reference evidence="11" key="1">
    <citation type="submission" date="2021-04" db="EMBL/GenBank/DDBJ databases">
        <authorList>
            <person name="Rodrigo-Torres L."/>
            <person name="Arahal R. D."/>
            <person name="Lucena T."/>
        </authorList>
    </citation>
    <scope>NUCLEOTIDE SEQUENCE</scope>
    <source>
        <strain evidence="11">AS29M-1</strain>
    </source>
</reference>
<dbReference type="RefSeq" id="WP_258542471.1">
    <property type="nucleotide sequence ID" value="NZ_OU015584.1"/>
</dbReference>
<feature type="active site" description="For GATase activity" evidence="8">
    <location>
        <position position="2"/>
    </location>
</feature>
<dbReference type="InterPro" id="IPR017932">
    <property type="entry name" value="GATase_2_dom"/>
</dbReference>
<dbReference type="InterPro" id="IPR006426">
    <property type="entry name" value="Asn_synth_AEB"/>
</dbReference>
<dbReference type="GO" id="GO:0004066">
    <property type="term" value="F:asparagine synthase (glutamine-hydrolyzing) activity"/>
    <property type="evidence" value="ECO:0007669"/>
    <property type="project" value="UniProtKB-EC"/>
</dbReference>
<dbReference type="Gene3D" id="3.60.20.10">
    <property type="entry name" value="Glutamine Phosphoribosylpyrophosphate, subunit 1, domain 1"/>
    <property type="match status" value="1"/>
</dbReference>
<dbReference type="Gene3D" id="3.40.50.620">
    <property type="entry name" value="HUPs"/>
    <property type="match status" value="1"/>
</dbReference>
<dbReference type="EC" id="6.3.5.4" evidence="3"/>
<evidence type="ECO:0000256" key="8">
    <source>
        <dbReference type="PIRSR" id="PIRSR001589-1"/>
    </source>
</evidence>
<gene>
    <name evidence="11" type="primary">asnB_2</name>
    <name evidence="11" type="ORF">CRYO30217_02240</name>
</gene>
<name>A0A916NSE0_9FLAO</name>
<dbReference type="Proteomes" id="UP000683507">
    <property type="component" value="Chromosome"/>
</dbReference>
<keyword evidence="8" id="KW-0061">Asparagine biosynthesis</keyword>
<comment type="catalytic activity">
    <reaction evidence="7">
        <text>L-aspartate + L-glutamine + ATP + H2O = L-asparagine + L-glutamate + AMP + diphosphate + H(+)</text>
        <dbReference type="Rhea" id="RHEA:12228"/>
        <dbReference type="ChEBI" id="CHEBI:15377"/>
        <dbReference type="ChEBI" id="CHEBI:15378"/>
        <dbReference type="ChEBI" id="CHEBI:29985"/>
        <dbReference type="ChEBI" id="CHEBI:29991"/>
        <dbReference type="ChEBI" id="CHEBI:30616"/>
        <dbReference type="ChEBI" id="CHEBI:33019"/>
        <dbReference type="ChEBI" id="CHEBI:58048"/>
        <dbReference type="ChEBI" id="CHEBI:58359"/>
        <dbReference type="ChEBI" id="CHEBI:456215"/>
        <dbReference type="EC" id="6.3.5.4"/>
    </reaction>
</comment>
<dbReference type="SUPFAM" id="SSF56235">
    <property type="entry name" value="N-terminal nucleophile aminohydrolases (Ntn hydrolases)"/>
    <property type="match status" value="1"/>
</dbReference>
<keyword evidence="4 9" id="KW-0547">Nucleotide-binding</keyword>
<dbReference type="InterPro" id="IPR051786">
    <property type="entry name" value="ASN_synthetase/amidase"/>
</dbReference>
<keyword evidence="12" id="KW-1185">Reference proteome</keyword>
<keyword evidence="11" id="KW-0436">Ligase</keyword>
<keyword evidence="6 8" id="KW-0315">Glutamine amidotransferase</keyword>
<feature type="domain" description="Glutamine amidotransferase type-2" evidence="10">
    <location>
        <begin position="2"/>
        <end position="212"/>
    </location>
</feature>
<dbReference type="InterPro" id="IPR014729">
    <property type="entry name" value="Rossmann-like_a/b/a_fold"/>
</dbReference>
<dbReference type="PIRSF" id="PIRSF001589">
    <property type="entry name" value="Asn_synthetase_glu-h"/>
    <property type="match status" value="1"/>
</dbReference>
<evidence type="ECO:0000259" key="10">
    <source>
        <dbReference type="PROSITE" id="PS51278"/>
    </source>
</evidence>
<dbReference type="GO" id="GO:0005829">
    <property type="term" value="C:cytosol"/>
    <property type="evidence" value="ECO:0007669"/>
    <property type="project" value="TreeGrafter"/>
</dbReference>
<dbReference type="CDD" id="cd00712">
    <property type="entry name" value="AsnB"/>
    <property type="match status" value="1"/>
</dbReference>
<feature type="binding site" evidence="9">
    <location>
        <position position="99"/>
    </location>
    <ligand>
        <name>L-glutamine</name>
        <dbReference type="ChEBI" id="CHEBI:58359"/>
    </ligand>
</feature>
<dbReference type="Pfam" id="PF13537">
    <property type="entry name" value="GATase_7"/>
    <property type="match status" value="1"/>
</dbReference>
<dbReference type="GO" id="GO:0005524">
    <property type="term" value="F:ATP binding"/>
    <property type="evidence" value="ECO:0007669"/>
    <property type="project" value="UniProtKB-KW"/>
</dbReference>
<dbReference type="GO" id="GO:0006529">
    <property type="term" value="P:asparagine biosynthetic process"/>
    <property type="evidence" value="ECO:0007669"/>
    <property type="project" value="UniProtKB-KW"/>
</dbReference>
<comment type="pathway">
    <text evidence="1">Amino-acid biosynthesis; L-asparagine biosynthesis; L-asparagine from L-aspartate (L-Gln route): step 1/1.</text>
</comment>
<organism evidence="11 12">
    <name type="scientific">Parvicella tangerina</name>
    <dbReference type="NCBI Taxonomy" id="2829795"/>
    <lineage>
        <taxon>Bacteria</taxon>
        <taxon>Pseudomonadati</taxon>
        <taxon>Bacteroidota</taxon>
        <taxon>Flavobacteriia</taxon>
        <taxon>Flavobacteriales</taxon>
        <taxon>Parvicellaceae</taxon>
        <taxon>Parvicella</taxon>
    </lineage>
</organism>
<evidence type="ECO:0000256" key="5">
    <source>
        <dbReference type="ARBA" id="ARBA00022840"/>
    </source>
</evidence>
<proteinExistence type="inferred from homology"/>
<dbReference type="InterPro" id="IPR001962">
    <property type="entry name" value="Asn_synthase"/>
</dbReference>
<feature type="binding site" evidence="9">
    <location>
        <begin position="362"/>
        <end position="363"/>
    </location>
    <ligand>
        <name>ATP</name>
        <dbReference type="ChEBI" id="CHEBI:30616"/>
    </ligand>
</feature>